<sequence>MEPRFDLVLQEMKRGTGVEVGCLKALEKPMADLEESMKGFVKEAVEGEGELRRLQVEAMEAKAELTHCKQELEQSRNNFLSEAAETRILNSKLKELEAELAEAKGHVEEAAQRGGVRFLQQVKQVEGRGLISLDLSKCVLEIKKGMDFKAKKPTEAPVAQFTDESLATSALADASELVSMLKGARISVESHVKPVSKGADAFWEQLAEGRAELIRQHLAAKAEDAEIAAKGVPNRQGTNAVVVKIGLPSEK</sequence>
<evidence type="ECO:0000313" key="2">
    <source>
        <dbReference type="EMBL" id="CAJ1407284.1"/>
    </source>
</evidence>
<protein>
    <submittedName>
        <fullName evidence="2">Uncharacterized protein</fullName>
    </submittedName>
</protein>
<organism evidence="2 3">
    <name type="scientific">Effrenium voratum</name>
    <dbReference type="NCBI Taxonomy" id="2562239"/>
    <lineage>
        <taxon>Eukaryota</taxon>
        <taxon>Sar</taxon>
        <taxon>Alveolata</taxon>
        <taxon>Dinophyceae</taxon>
        <taxon>Suessiales</taxon>
        <taxon>Symbiodiniaceae</taxon>
        <taxon>Effrenium</taxon>
    </lineage>
</organism>
<proteinExistence type="predicted"/>
<dbReference type="Proteomes" id="UP001178507">
    <property type="component" value="Unassembled WGS sequence"/>
</dbReference>
<accession>A0AA36NHS7</accession>
<feature type="coiled-coil region" evidence="1">
    <location>
        <begin position="44"/>
        <end position="113"/>
    </location>
</feature>
<comment type="caution">
    <text evidence="2">The sequence shown here is derived from an EMBL/GenBank/DDBJ whole genome shotgun (WGS) entry which is preliminary data.</text>
</comment>
<reference evidence="2" key="1">
    <citation type="submission" date="2023-08" db="EMBL/GenBank/DDBJ databases">
        <authorList>
            <person name="Chen Y."/>
            <person name="Shah S."/>
            <person name="Dougan E. K."/>
            <person name="Thang M."/>
            <person name="Chan C."/>
        </authorList>
    </citation>
    <scope>NUCLEOTIDE SEQUENCE</scope>
</reference>
<evidence type="ECO:0000256" key="1">
    <source>
        <dbReference type="SAM" id="Coils"/>
    </source>
</evidence>
<name>A0AA36NHS7_9DINO</name>
<keyword evidence="1" id="KW-0175">Coiled coil</keyword>
<dbReference type="EMBL" id="CAUJNA010003665">
    <property type="protein sequence ID" value="CAJ1407284.1"/>
    <property type="molecule type" value="Genomic_DNA"/>
</dbReference>
<evidence type="ECO:0000313" key="3">
    <source>
        <dbReference type="Proteomes" id="UP001178507"/>
    </source>
</evidence>
<dbReference type="AlphaFoldDB" id="A0AA36NHS7"/>
<keyword evidence="3" id="KW-1185">Reference proteome</keyword>
<gene>
    <name evidence="2" type="ORF">EVOR1521_LOCUS29020</name>
</gene>